<evidence type="ECO:0000313" key="3">
    <source>
        <dbReference type="Proteomes" id="UP000095728"/>
    </source>
</evidence>
<dbReference type="STRING" id="56408.A0A1E5RNV8"/>
<feature type="compositionally biased region" description="Low complexity" evidence="1">
    <location>
        <begin position="365"/>
        <end position="378"/>
    </location>
</feature>
<feature type="region of interest" description="Disordered" evidence="1">
    <location>
        <begin position="258"/>
        <end position="282"/>
    </location>
</feature>
<feature type="compositionally biased region" description="Polar residues" evidence="1">
    <location>
        <begin position="265"/>
        <end position="278"/>
    </location>
</feature>
<sequence length="395" mass="45361">MPDPQIKDRLKAADPCRKCKSLLESCRIQIVQTLNNNTGISPAFFCTRIKQNVPYHLLSSILSKVNNYEIVEKLELQNPGLVFLTEDIWRGLLRKDFPNNLHESFTKNERTVYKKLLNETQLERSYQDPSLNNFFLEYDESRQMYKIPSKLLYLKYKEELIARENEAKTNLINRNKNMQKMNESKSIVFLEKDEDLNAVLGQTVNKYGTNMVKKDGSNKIPRSKLFAKSMNQHKEHYSRIFNDSRKRKRLMEISGGARAPVNKSDGISSVSNLTQNQHTSREIKKVKVSLSKSLLSTKRPHANEQVDQPLGKSSFGIDTATSAEQPNTHIFPNKKTEPSKLRNIQESFPITTGTLTKKKSSFFTNNNNNNNNNNSSSSGPKNVYIYDKSQTKRPS</sequence>
<dbReference type="GO" id="GO:0006368">
    <property type="term" value="P:transcription elongation by RNA polymerase II"/>
    <property type="evidence" value="ECO:0007669"/>
    <property type="project" value="InterPro"/>
</dbReference>
<dbReference type="InParanoid" id="A0A1E5RNV8"/>
<organism evidence="2 3">
    <name type="scientific">Hanseniaspora osmophila</name>
    <dbReference type="NCBI Taxonomy" id="56408"/>
    <lineage>
        <taxon>Eukaryota</taxon>
        <taxon>Fungi</taxon>
        <taxon>Dikarya</taxon>
        <taxon>Ascomycota</taxon>
        <taxon>Saccharomycotina</taxon>
        <taxon>Saccharomycetes</taxon>
        <taxon>Saccharomycodales</taxon>
        <taxon>Saccharomycodaceae</taxon>
        <taxon>Hanseniaspora</taxon>
    </lineage>
</organism>
<evidence type="ECO:0000313" key="2">
    <source>
        <dbReference type="EMBL" id="OEJ88560.1"/>
    </source>
</evidence>
<dbReference type="Gene3D" id="6.10.250.3180">
    <property type="match status" value="1"/>
</dbReference>
<dbReference type="EMBL" id="LPNM01000005">
    <property type="protein sequence ID" value="OEJ88560.1"/>
    <property type="molecule type" value="Genomic_DNA"/>
</dbReference>
<dbReference type="AlphaFoldDB" id="A0A1E5RNV8"/>
<dbReference type="GO" id="GO:0070449">
    <property type="term" value="C:elongin complex"/>
    <property type="evidence" value="ECO:0007669"/>
    <property type="project" value="InterPro"/>
</dbReference>
<keyword evidence="3" id="KW-1185">Reference proteome</keyword>
<accession>A0A1E5RNV8</accession>
<protein>
    <submittedName>
        <fullName evidence="2">Elongin-A</fullName>
    </submittedName>
</protein>
<gene>
    <name evidence="2" type="ORF">AWRI3579_g585</name>
</gene>
<dbReference type="InterPro" id="IPR010684">
    <property type="entry name" value="RNA_pol_II_trans_fac_SIII_A"/>
</dbReference>
<comment type="caution">
    <text evidence="2">The sequence shown here is derived from an EMBL/GenBank/DDBJ whole genome shotgun (WGS) entry which is preliminary data.</text>
</comment>
<feature type="compositionally biased region" description="Polar residues" evidence="1">
    <location>
        <begin position="319"/>
        <end position="330"/>
    </location>
</feature>
<reference evidence="3" key="1">
    <citation type="journal article" date="2016" name="Genome Announc.">
        <title>Genome sequences of three species of Hanseniaspora isolated from spontaneous wine fermentations.</title>
        <authorList>
            <person name="Sternes P.R."/>
            <person name="Lee D."/>
            <person name="Kutyna D.R."/>
            <person name="Borneman A.R."/>
        </authorList>
    </citation>
    <scope>NUCLEOTIDE SEQUENCE [LARGE SCALE GENOMIC DNA]</scope>
    <source>
        <strain evidence="3">AWRI3579</strain>
    </source>
</reference>
<evidence type="ECO:0000256" key="1">
    <source>
        <dbReference type="SAM" id="MobiDB-lite"/>
    </source>
</evidence>
<dbReference type="Proteomes" id="UP000095728">
    <property type="component" value="Unassembled WGS sequence"/>
</dbReference>
<feature type="region of interest" description="Disordered" evidence="1">
    <location>
        <begin position="295"/>
        <end position="337"/>
    </location>
</feature>
<name>A0A1E5RNV8_9ASCO</name>
<feature type="region of interest" description="Disordered" evidence="1">
    <location>
        <begin position="359"/>
        <end position="395"/>
    </location>
</feature>
<dbReference type="OrthoDB" id="21513at2759"/>
<dbReference type="FunCoup" id="A0A1E5RNV8">
    <property type="interactions" value="93"/>
</dbReference>
<dbReference type="Pfam" id="PF06881">
    <property type="entry name" value="Elongin_A"/>
    <property type="match status" value="1"/>
</dbReference>
<proteinExistence type="predicted"/>